<dbReference type="PATRIC" id="fig|547559.17.peg.4142"/>
<proteinExistence type="predicted"/>
<dbReference type="AlphaFoldDB" id="D3T2C7"/>
<reference evidence="3 5" key="3">
    <citation type="journal article" date="2014" name="PLoS Genet.">
        <title>Phylogenetically driven sequencing of extremely halophilic archaea reveals strategies for static and dynamic osmo-response.</title>
        <authorList>
            <person name="Becker E.A."/>
            <person name="Seitzer P.M."/>
            <person name="Tritt A."/>
            <person name="Larsen D."/>
            <person name="Krusor M."/>
            <person name="Yao A.I."/>
            <person name="Wu D."/>
            <person name="Madern D."/>
            <person name="Eisen J.A."/>
            <person name="Darling A.E."/>
            <person name="Facciotti M.T."/>
        </authorList>
    </citation>
    <scope>NUCLEOTIDE SEQUENCE [LARGE SCALE GENOMIC DNA]</scope>
    <source>
        <strain evidence="5">ATCC 43099 / DSM 3394 / CCM 3739 / CIP 104546 / IAM 13178 / JCM 8861 / NBRC 102185 / NCIMB 2190 / MS3</strain>
        <strain evidence="3">MS-3</strain>
    </source>
</reference>
<reference evidence="2" key="4">
    <citation type="submission" date="2016-09" db="EMBL/GenBank/DDBJ databases">
        <authorList>
            <person name="Pfeiffer F."/>
        </authorList>
    </citation>
    <scope>NUCLEOTIDE SEQUENCE</scope>
    <source>
        <strain evidence="2">ATCC 43099</strain>
        <plasmid evidence="2">pNMAG03</plasmid>
    </source>
</reference>
<keyword evidence="1" id="KW-0472">Membrane</keyword>
<dbReference type="EMBL" id="CP001935">
    <property type="protein sequence ID" value="ADD07736.1"/>
    <property type="molecule type" value="Genomic_DNA"/>
</dbReference>
<evidence type="ECO:0000313" key="3">
    <source>
        <dbReference type="EMBL" id="ELY22983.1"/>
    </source>
</evidence>
<dbReference type="HOGENOM" id="CLU_2662470_0_0_2"/>
<sequence length="75" mass="8722">MLPDALVGLGIGIAAIVVLKLAILYRFHRRGFRWPDEDREDYIRHSPRFEHVAGDVYRDEWSGEHIDLEEVDCDA</sequence>
<keyword evidence="1" id="KW-1133">Transmembrane helix</keyword>
<evidence type="ECO:0000313" key="4">
    <source>
        <dbReference type="Proteomes" id="UP000001879"/>
    </source>
</evidence>
<protein>
    <submittedName>
        <fullName evidence="2">Virus protein phiCh1-VP76</fullName>
    </submittedName>
</protein>
<evidence type="ECO:0000313" key="2">
    <source>
        <dbReference type="EMBL" id="ADD07736.1"/>
    </source>
</evidence>
<reference evidence="2 4" key="2">
    <citation type="journal article" date="2012" name="BMC Genomics">
        <title>A comparative genomics perspective on the genetic content of the alkaliphilic haloarchaeon Natrialba magadii ATCC 43099T.</title>
        <authorList>
            <person name="Siddaramappa S."/>
            <person name="Challacombe J.F."/>
            <person name="Decastro R.E."/>
            <person name="Pfeiffer F."/>
            <person name="Sastre D.E."/>
            <person name="Gimenez M.I."/>
            <person name="Paggi R.A."/>
            <person name="Detter J.C."/>
            <person name="Davenport K.W."/>
            <person name="Goodwin L.A."/>
            <person name="Kyrpides N."/>
            <person name="Tapia R."/>
            <person name="Pitluck S."/>
            <person name="Lucas S."/>
            <person name="Woyke T."/>
            <person name="Maupin-Furlow J.A."/>
        </authorList>
    </citation>
    <scope>NUCLEOTIDE SEQUENCE [LARGE SCALE GENOMIC DNA]</scope>
    <source>
        <strain evidence="2">ATCC 43099</strain>
        <strain evidence="4">ATCC 43099 / DSM 3394 / CCM 3739 / CIP 104546 / IAM 13178 / JCM 8861 / NBRC 102185 / NCIMB 2190 / MS3</strain>
    </source>
</reference>
<geneLocation type="plasmid" evidence="2 4">
    <name>pNMAG03</name>
</geneLocation>
<keyword evidence="2" id="KW-0614">Plasmid</keyword>
<dbReference type="RefSeq" id="WP_004268190.1">
    <property type="nucleotide sequence ID" value="NC_013925.1"/>
</dbReference>
<dbReference type="KEGG" id="nmg:Nmag_4228"/>
<evidence type="ECO:0000313" key="5">
    <source>
        <dbReference type="Proteomes" id="UP000011543"/>
    </source>
</evidence>
<dbReference type="EMBL" id="AOHS01000065">
    <property type="protein sequence ID" value="ELY22983.1"/>
    <property type="molecule type" value="Genomic_DNA"/>
</dbReference>
<dbReference type="GeneID" id="8826856"/>
<keyword evidence="4" id="KW-1185">Reference proteome</keyword>
<feature type="transmembrane region" description="Helical" evidence="1">
    <location>
        <begin position="6"/>
        <end position="25"/>
    </location>
</feature>
<organism evidence="2 4">
    <name type="scientific">Natrialba magadii (strain ATCC 43099 / DSM 3394 / CCM 3739 / CIP 104546 / IAM 13178 / JCM 8861 / NBRC 102185 / NCIMB 2190 / MS3)</name>
    <name type="common">Natronobacterium magadii</name>
    <dbReference type="NCBI Taxonomy" id="547559"/>
    <lineage>
        <taxon>Archaea</taxon>
        <taxon>Methanobacteriati</taxon>
        <taxon>Methanobacteriota</taxon>
        <taxon>Stenosarchaea group</taxon>
        <taxon>Halobacteria</taxon>
        <taxon>Halobacteriales</taxon>
        <taxon>Natrialbaceae</taxon>
        <taxon>Natrialba</taxon>
    </lineage>
</organism>
<dbReference type="Proteomes" id="UP000001879">
    <property type="component" value="Plasmid pNMAG03"/>
</dbReference>
<gene>
    <name evidence="2" type="ordered locus">Nmag_4228</name>
    <name evidence="3" type="ORF">C500_21005</name>
</gene>
<name>D3T2C7_NATMM</name>
<reference evidence="4" key="1">
    <citation type="submission" date="2010-02" db="EMBL/GenBank/DDBJ databases">
        <title>Complete sequence of plasmid 3 of Natrialba magadii ATCC 43099.</title>
        <authorList>
            <consortium name="US DOE Joint Genome Institute"/>
            <person name="Lucas S."/>
            <person name="Copeland A."/>
            <person name="Lapidus A."/>
            <person name="Cheng J.-F."/>
            <person name="Bruce D."/>
            <person name="Goodwin L."/>
            <person name="Pitluck S."/>
            <person name="Davenport K."/>
            <person name="Saunders E."/>
            <person name="Detter J.C."/>
            <person name="Han C."/>
            <person name="Tapia R."/>
            <person name="Land M."/>
            <person name="Hauser L."/>
            <person name="Kyrpides N."/>
            <person name="Mikhailova N."/>
            <person name="De Castro R.E."/>
            <person name="Maupin-Furlow J.A."/>
            <person name="Woyke T."/>
        </authorList>
    </citation>
    <scope>NUCLEOTIDE SEQUENCE [LARGE SCALE GENOMIC DNA]</scope>
    <source>
        <strain evidence="4">ATCC 43099 / DSM 3394 / CCM 3739 / CIP 104546 / IAM 13178 / JCM 8861 / NBRC 102185 / NCIMB 2190 / MS3</strain>
        <plasmid evidence="4">pNMAG03</plasmid>
    </source>
</reference>
<evidence type="ECO:0000256" key="1">
    <source>
        <dbReference type="SAM" id="Phobius"/>
    </source>
</evidence>
<accession>D3T2C7</accession>
<keyword evidence="1" id="KW-0812">Transmembrane</keyword>
<dbReference type="Proteomes" id="UP000011543">
    <property type="component" value="Unassembled WGS sequence"/>
</dbReference>